<dbReference type="EMBL" id="JBBWRZ010000009">
    <property type="protein sequence ID" value="KAK8228841.1"/>
    <property type="molecule type" value="Genomic_DNA"/>
</dbReference>
<comment type="function">
    <text evidence="1">Involved in rRNA-processing at A0, A1 and A2 sites and negatively regulates telomerase.</text>
</comment>
<feature type="compositionally biased region" description="Basic and acidic residues" evidence="2">
    <location>
        <begin position="255"/>
        <end position="267"/>
    </location>
</feature>
<dbReference type="InterPro" id="IPR000467">
    <property type="entry name" value="G_patch_dom"/>
</dbReference>
<dbReference type="PANTHER" id="PTHR23149:SF33">
    <property type="entry name" value="PROTEIN TMA23"/>
    <property type="match status" value="1"/>
</dbReference>
<proteinExistence type="predicted"/>
<keyword evidence="5" id="KW-1185">Reference proteome</keyword>
<dbReference type="PANTHER" id="PTHR23149">
    <property type="entry name" value="G PATCH DOMAIN CONTAINING PROTEIN"/>
    <property type="match status" value="1"/>
</dbReference>
<feature type="region of interest" description="Disordered" evidence="2">
    <location>
        <begin position="108"/>
        <end position="287"/>
    </location>
</feature>
<evidence type="ECO:0000256" key="1">
    <source>
        <dbReference type="ARBA" id="ARBA00043878"/>
    </source>
</evidence>
<dbReference type="Pfam" id="PF01585">
    <property type="entry name" value="G-patch"/>
    <property type="match status" value="1"/>
</dbReference>
<dbReference type="PROSITE" id="PS50174">
    <property type="entry name" value="G_PATCH"/>
    <property type="match status" value="1"/>
</dbReference>
<feature type="compositionally biased region" description="Polar residues" evidence="2">
    <location>
        <begin position="75"/>
        <end position="86"/>
    </location>
</feature>
<feature type="compositionally biased region" description="Basic residues" evidence="2">
    <location>
        <begin position="142"/>
        <end position="159"/>
    </location>
</feature>
<evidence type="ECO:0000259" key="3">
    <source>
        <dbReference type="PROSITE" id="PS50174"/>
    </source>
</evidence>
<dbReference type="InterPro" id="IPR050656">
    <property type="entry name" value="PINX1"/>
</dbReference>
<comment type="caution">
    <text evidence="4">The sequence shown here is derived from an EMBL/GenBank/DDBJ whole genome shotgun (WGS) entry which is preliminary data.</text>
</comment>
<evidence type="ECO:0000313" key="5">
    <source>
        <dbReference type="Proteomes" id="UP001492380"/>
    </source>
</evidence>
<evidence type="ECO:0000313" key="4">
    <source>
        <dbReference type="EMBL" id="KAK8228841.1"/>
    </source>
</evidence>
<accession>A0ABR1YFP0</accession>
<feature type="domain" description="G-patch" evidence="3">
    <location>
        <begin position="1"/>
        <end position="46"/>
    </location>
</feature>
<evidence type="ECO:0000256" key="2">
    <source>
        <dbReference type="SAM" id="MobiDB-lite"/>
    </source>
</evidence>
<sequence>MDAANLLKKQGWRGLGHSLDTNNRGIARPLLITRRQEGRGLGSKKTQPADQWWMRAYDTGLKELGTGKQAKRSPTRQTELSTVSQNAGRSSLYMSFVKGGLLPGTIDQLSSTTEASSSSSTSASENSTTATTPEPNVAAAKNKTKRKAKDNKTEKKRKREGHETEQERSEKDGSQKKRKKKDRSNDRSTTEEATATEDPTLIRRAAKKALRLKRAESKAAELAGASPNSESLVSDADRDTAAGAKDSTRKKRKERSGPDAEKSDGETAKAQANADSAPSGVSEGISNNKMKKYAAKAAAKGMTVEAYLGKKAKSKGKASK</sequence>
<name>A0ABR1YFP0_9PEZI</name>
<feature type="region of interest" description="Disordered" evidence="2">
    <location>
        <begin position="64"/>
        <end position="86"/>
    </location>
</feature>
<feature type="compositionally biased region" description="Basic and acidic residues" evidence="2">
    <location>
        <begin position="160"/>
        <end position="175"/>
    </location>
</feature>
<feature type="compositionally biased region" description="Low complexity" evidence="2">
    <location>
        <begin position="110"/>
        <end position="141"/>
    </location>
</feature>
<reference evidence="4 5" key="1">
    <citation type="submission" date="2024-04" db="EMBL/GenBank/DDBJ databases">
        <title>Phyllosticta paracitricarpa is synonymous to the EU quarantine fungus P. citricarpa based on phylogenomic analyses.</title>
        <authorList>
            <consortium name="Lawrence Berkeley National Laboratory"/>
            <person name="Van Ingen-Buijs V.A."/>
            <person name="Van Westerhoven A.C."/>
            <person name="Haridas S."/>
            <person name="Skiadas P."/>
            <person name="Martin F."/>
            <person name="Groenewald J.Z."/>
            <person name="Crous P.W."/>
            <person name="Seidl M.F."/>
        </authorList>
    </citation>
    <scope>NUCLEOTIDE SEQUENCE [LARGE SCALE GENOMIC DNA]</scope>
    <source>
        <strain evidence="4 5">CBS 123374</strain>
    </source>
</reference>
<organism evidence="4 5">
    <name type="scientific">Phyllosticta capitalensis</name>
    <dbReference type="NCBI Taxonomy" id="121624"/>
    <lineage>
        <taxon>Eukaryota</taxon>
        <taxon>Fungi</taxon>
        <taxon>Dikarya</taxon>
        <taxon>Ascomycota</taxon>
        <taxon>Pezizomycotina</taxon>
        <taxon>Dothideomycetes</taxon>
        <taxon>Dothideomycetes incertae sedis</taxon>
        <taxon>Botryosphaeriales</taxon>
        <taxon>Phyllostictaceae</taxon>
        <taxon>Phyllosticta</taxon>
    </lineage>
</organism>
<gene>
    <name evidence="4" type="ORF">HDK90DRAFT_527188</name>
</gene>
<protein>
    <recommendedName>
        <fullName evidence="3">G-patch domain-containing protein</fullName>
    </recommendedName>
</protein>
<dbReference type="Proteomes" id="UP001492380">
    <property type="component" value="Unassembled WGS sequence"/>
</dbReference>